<sequence length="71" mass="7712">MPYYLVNRNAQSISGDHEVHDRASRLGCLPNPENQIDLGYHGSCSEAVAAARRLYSDVNGCAYCAPACHTT</sequence>
<accession>A0A4V1QTG7</accession>
<dbReference type="Proteomes" id="UP000292881">
    <property type="component" value="Unassembled WGS sequence"/>
</dbReference>
<gene>
    <name evidence="1" type="ORF">ESO86_00330</name>
</gene>
<dbReference type="RefSeq" id="WP_129232912.1">
    <property type="nucleotide sequence ID" value="NZ_SDPL01000002.1"/>
</dbReference>
<reference evidence="1 2" key="1">
    <citation type="submission" date="2019-01" db="EMBL/GenBank/DDBJ databases">
        <authorList>
            <person name="Li J."/>
        </authorList>
    </citation>
    <scope>NUCLEOTIDE SEQUENCE [LARGE SCALE GENOMIC DNA]</scope>
    <source>
        <strain evidence="1 2">CGMCC 4.7180</strain>
    </source>
</reference>
<keyword evidence="2" id="KW-1185">Reference proteome</keyword>
<proteinExistence type="predicted"/>
<protein>
    <submittedName>
        <fullName evidence="1">Uncharacterized protein</fullName>
    </submittedName>
</protein>
<dbReference type="AlphaFoldDB" id="A0A4V1QTG7"/>
<evidence type="ECO:0000313" key="2">
    <source>
        <dbReference type="Proteomes" id="UP000292881"/>
    </source>
</evidence>
<comment type="caution">
    <text evidence="1">The sequence shown here is derived from an EMBL/GenBank/DDBJ whole genome shotgun (WGS) entry which is preliminary data.</text>
</comment>
<organism evidence="1 2">
    <name type="scientific">Agromyces binzhouensis</name>
    <dbReference type="NCBI Taxonomy" id="1817495"/>
    <lineage>
        <taxon>Bacteria</taxon>
        <taxon>Bacillati</taxon>
        <taxon>Actinomycetota</taxon>
        <taxon>Actinomycetes</taxon>
        <taxon>Micrococcales</taxon>
        <taxon>Microbacteriaceae</taxon>
        <taxon>Agromyces</taxon>
    </lineage>
</organism>
<dbReference type="EMBL" id="SDPL01000002">
    <property type="protein sequence ID" value="RXZ51833.1"/>
    <property type="molecule type" value="Genomic_DNA"/>
</dbReference>
<name>A0A4V1QTG7_9MICO</name>
<evidence type="ECO:0000313" key="1">
    <source>
        <dbReference type="EMBL" id="RXZ51833.1"/>
    </source>
</evidence>
<dbReference type="OrthoDB" id="47198at2"/>